<dbReference type="AlphaFoldDB" id="A0A382JQL1"/>
<evidence type="ECO:0008006" key="2">
    <source>
        <dbReference type="Google" id="ProtNLM"/>
    </source>
</evidence>
<reference evidence="1" key="1">
    <citation type="submission" date="2018-05" db="EMBL/GenBank/DDBJ databases">
        <authorList>
            <person name="Lanie J.A."/>
            <person name="Ng W.-L."/>
            <person name="Kazmierczak K.M."/>
            <person name="Andrzejewski T.M."/>
            <person name="Davidsen T.M."/>
            <person name="Wayne K.J."/>
            <person name="Tettelin H."/>
            <person name="Glass J.I."/>
            <person name="Rusch D."/>
            <person name="Podicherti R."/>
            <person name="Tsui H.-C.T."/>
            <person name="Winkler M.E."/>
        </authorList>
    </citation>
    <scope>NUCLEOTIDE SEQUENCE</scope>
</reference>
<feature type="non-terminal residue" evidence="1">
    <location>
        <position position="136"/>
    </location>
</feature>
<proteinExistence type="predicted"/>
<protein>
    <recommendedName>
        <fullName evidence="2">Serine aminopeptidase S33 domain-containing protein</fullName>
    </recommendedName>
</protein>
<sequence>MVLLLVVLTFLVMAYLGIIVRTSWVLTRPSRGFLPSNYAFSGLPFKKIIFSSRDNIALAGWHAYKHDAPGTIIFSHGVWANHLEMESRAKEMWERGFSVFLFDYRACGESEGTTTTLGAKEIYDLLGAVDYLLAHN</sequence>
<organism evidence="1">
    <name type="scientific">marine metagenome</name>
    <dbReference type="NCBI Taxonomy" id="408172"/>
    <lineage>
        <taxon>unclassified sequences</taxon>
        <taxon>metagenomes</taxon>
        <taxon>ecological metagenomes</taxon>
    </lineage>
</organism>
<name>A0A382JQL1_9ZZZZ</name>
<dbReference type="SUPFAM" id="SSF53474">
    <property type="entry name" value="alpha/beta-Hydrolases"/>
    <property type="match status" value="1"/>
</dbReference>
<accession>A0A382JQL1</accession>
<dbReference type="EMBL" id="UINC01075436">
    <property type="protein sequence ID" value="SVC13612.1"/>
    <property type="molecule type" value="Genomic_DNA"/>
</dbReference>
<dbReference type="InterPro" id="IPR029058">
    <property type="entry name" value="AB_hydrolase_fold"/>
</dbReference>
<evidence type="ECO:0000313" key="1">
    <source>
        <dbReference type="EMBL" id="SVC13612.1"/>
    </source>
</evidence>
<gene>
    <name evidence="1" type="ORF">METZ01_LOCUS266466</name>
</gene>
<dbReference type="Gene3D" id="3.40.50.1820">
    <property type="entry name" value="alpha/beta hydrolase"/>
    <property type="match status" value="1"/>
</dbReference>